<evidence type="ECO:0000313" key="2">
    <source>
        <dbReference type="Proteomes" id="UP000244898"/>
    </source>
</evidence>
<dbReference type="AlphaFoldDB" id="A0A2R8CDD1"/>
<reference evidence="2" key="1">
    <citation type="submission" date="2018-03" db="EMBL/GenBank/DDBJ databases">
        <authorList>
            <person name="Rodrigo-Torres L."/>
            <person name="Arahal R. D."/>
            <person name="Lucena T."/>
        </authorList>
    </citation>
    <scope>NUCLEOTIDE SEQUENCE [LARGE SCALE GENOMIC DNA]</scope>
    <source>
        <strain evidence="2">CECT 7615</strain>
    </source>
</reference>
<keyword evidence="2" id="KW-1185">Reference proteome</keyword>
<dbReference type="EMBL" id="ONZG01000011">
    <property type="protein sequence ID" value="SPJ30456.1"/>
    <property type="molecule type" value="Genomic_DNA"/>
</dbReference>
<evidence type="ECO:0000313" key="1">
    <source>
        <dbReference type="EMBL" id="SPJ30456.1"/>
    </source>
</evidence>
<organism evidence="1 2">
    <name type="scientific">Falsiruegeria mediterranea M17</name>
    <dbReference type="NCBI Taxonomy" id="1200281"/>
    <lineage>
        <taxon>Bacteria</taxon>
        <taxon>Pseudomonadati</taxon>
        <taxon>Pseudomonadota</taxon>
        <taxon>Alphaproteobacteria</taxon>
        <taxon>Rhodobacterales</taxon>
        <taxon>Roseobacteraceae</taxon>
        <taxon>Falsiruegeria</taxon>
    </lineage>
</organism>
<dbReference type="RefSeq" id="WP_125133716.1">
    <property type="nucleotide sequence ID" value="NZ_ONZG01000011.1"/>
</dbReference>
<name>A0A2R8CDD1_9RHOB</name>
<proteinExistence type="predicted"/>
<protein>
    <submittedName>
        <fullName evidence="1">Uncharacterized protein</fullName>
    </submittedName>
</protein>
<dbReference type="Proteomes" id="UP000244898">
    <property type="component" value="Unassembled WGS sequence"/>
</dbReference>
<sequence>MTLGSENHTHLESTVSTSALASTLGGGVDIVTTAKWNDATIYGDIHSEKAQKVLDSELVTGFSTRAPRVAGDK</sequence>
<accession>A0A2R8CDD1</accession>
<dbReference type="OrthoDB" id="8215052at2"/>
<gene>
    <name evidence="1" type="ORF">TRM7615_03990</name>
</gene>